<evidence type="ECO:0000313" key="5">
    <source>
        <dbReference type="EMBL" id="QDS90114.1"/>
    </source>
</evidence>
<name>A0A517M5G3_9BACT</name>
<keyword evidence="6" id="KW-1185">Reference proteome</keyword>
<dbReference type="KEGG" id="ruv:EC9_43180"/>
<dbReference type="RefSeq" id="WP_145347998.1">
    <property type="nucleotide sequence ID" value="NZ_CP036261.1"/>
</dbReference>
<sequence>MNDDSIDVASSLQQIVDGDPAAADRLMPEVYDQLRRLAQSMLNQESPSHTLQPTALVNETYLRMADQTRVDWQGKTHFFAIGAKMMRRILVDHARGKNRHKRGGQSQRIPLSDDMRVTNQEDEDVLAIEDALAKLATLDPRQAQIVELRFYGGLTVEEVANVLCVSKRTVEAEWTMLRAWLRRELGGELAD</sequence>
<evidence type="ECO:0000256" key="2">
    <source>
        <dbReference type="ARBA" id="ARBA00023082"/>
    </source>
</evidence>
<keyword evidence="3" id="KW-0804">Transcription</keyword>
<dbReference type="NCBIfam" id="TIGR02999">
    <property type="entry name" value="Sig-70_X6"/>
    <property type="match status" value="1"/>
</dbReference>
<dbReference type="InterPro" id="IPR036388">
    <property type="entry name" value="WH-like_DNA-bd_sf"/>
</dbReference>
<dbReference type="PANTHER" id="PTHR43133">
    <property type="entry name" value="RNA POLYMERASE ECF-TYPE SIGMA FACTO"/>
    <property type="match status" value="1"/>
</dbReference>
<dbReference type="InterPro" id="IPR039425">
    <property type="entry name" value="RNA_pol_sigma-70-like"/>
</dbReference>
<dbReference type="InterPro" id="IPR013324">
    <property type="entry name" value="RNA_pol_sigma_r3/r4-like"/>
</dbReference>
<keyword evidence="1" id="KW-0805">Transcription regulation</keyword>
<dbReference type="InterPro" id="IPR014284">
    <property type="entry name" value="RNA_pol_sigma-70_dom"/>
</dbReference>
<dbReference type="InterPro" id="IPR011517">
    <property type="entry name" value="RNA_pol_sigma70_ECF-like"/>
</dbReference>
<dbReference type="PANTHER" id="PTHR43133:SF39">
    <property type="entry name" value="SIMILAR TO RNA POLYMERASE SIGMA-E FACTOR"/>
    <property type="match status" value="1"/>
</dbReference>
<feature type="domain" description="RNA polymerase sigma-70 ECF-like HTH" evidence="4">
    <location>
        <begin position="7"/>
        <end position="185"/>
    </location>
</feature>
<accession>A0A517M5G3</accession>
<dbReference type="GO" id="GO:0016987">
    <property type="term" value="F:sigma factor activity"/>
    <property type="evidence" value="ECO:0007669"/>
    <property type="project" value="UniProtKB-KW"/>
</dbReference>
<dbReference type="GO" id="GO:0006352">
    <property type="term" value="P:DNA-templated transcription initiation"/>
    <property type="evidence" value="ECO:0007669"/>
    <property type="project" value="InterPro"/>
</dbReference>
<evidence type="ECO:0000313" key="6">
    <source>
        <dbReference type="Proteomes" id="UP000319557"/>
    </source>
</evidence>
<dbReference type="InterPro" id="IPR053812">
    <property type="entry name" value="HTH_Sigma70_ECF-like"/>
</dbReference>
<dbReference type="EMBL" id="CP036261">
    <property type="protein sequence ID" value="QDS90114.1"/>
    <property type="molecule type" value="Genomic_DNA"/>
</dbReference>
<evidence type="ECO:0000256" key="3">
    <source>
        <dbReference type="ARBA" id="ARBA00023163"/>
    </source>
</evidence>
<reference evidence="5 6" key="1">
    <citation type="submission" date="2019-02" db="EMBL/GenBank/DDBJ databases">
        <title>Deep-cultivation of Planctomycetes and their phenomic and genomic characterization uncovers novel biology.</title>
        <authorList>
            <person name="Wiegand S."/>
            <person name="Jogler M."/>
            <person name="Boedeker C."/>
            <person name="Pinto D."/>
            <person name="Vollmers J."/>
            <person name="Rivas-Marin E."/>
            <person name="Kohn T."/>
            <person name="Peeters S.H."/>
            <person name="Heuer A."/>
            <person name="Rast P."/>
            <person name="Oberbeckmann S."/>
            <person name="Bunk B."/>
            <person name="Jeske O."/>
            <person name="Meyerdierks A."/>
            <person name="Storesund J.E."/>
            <person name="Kallscheuer N."/>
            <person name="Luecker S."/>
            <person name="Lage O.M."/>
            <person name="Pohl T."/>
            <person name="Merkel B.J."/>
            <person name="Hornburger P."/>
            <person name="Mueller R.-W."/>
            <person name="Bruemmer F."/>
            <person name="Labrenz M."/>
            <person name="Spormann A.M."/>
            <person name="Op den Camp H."/>
            <person name="Overmann J."/>
            <person name="Amann R."/>
            <person name="Jetten M.S.M."/>
            <person name="Mascher T."/>
            <person name="Medema M.H."/>
            <person name="Devos D.P."/>
            <person name="Kaster A.-K."/>
            <person name="Ovreas L."/>
            <person name="Rohde M."/>
            <person name="Galperin M.Y."/>
            <person name="Jogler C."/>
        </authorList>
    </citation>
    <scope>NUCLEOTIDE SEQUENCE [LARGE SCALE GENOMIC DNA]</scope>
    <source>
        <strain evidence="5 6">EC9</strain>
    </source>
</reference>
<dbReference type="Pfam" id="PF07638">
    <property type="entry name" value="Sigma70_ECF"/>
    <property type="match status" value="1"/>
</dbReference>
<dbReference type="OrthoDB" id="278371at2"/>
<dbReference type="Gene3D" id="1.10.1740.10">
    <property type="match status" value="1"/>
</dbReference>
<dbReference type="SUPFAM" id="SSF88659">
    <property type="entry name" value="Sigma3 and sigma4 domains of RNA polymerase sigma factors"/>
    <property type="match status" value="1"/>
</dbReference>
<dbReference type="NCBIfam" id="TIGR02937">
    <property type="entry name" value="sigma70-ECF"/>
    <property type="match status" value="1"/>
</dbReference>
<dbReference type="Gene3D" id="1.10.10.10">
    <property type="entry name" value="Winged helix-like DNA-binding domain superfamily/Winged helix DNA-binding domain"/>
    <property type="match status" value="1"/>
</dbReference>
<proteinExistence type="predicted"/>
<gene>
    <name evidence="5" type="ORF">EC9_43180</name>
</gene>
<protein>
    <submittedName>
        <fullName evidence="5">RNA polymerase sigma factor</fullName>
    </submittedName>
</protein>
<dbReference type="Proteomes" id="UP000319557">
    <property type="component" value="Chromosome"/>
</dbReference>
<evidence type="ECO:0000256" key="1">
    <source>
        <dbReference type="ARBA" id="ARBA00023015"/>
    </source>
</evidence>
<evidence type="ECO:0000259" key="4">
    <source>
        <dbReference type="Pfam" id="PF07638"/>
    </source>
</evidence>
<keyword evidence="2" id="KW-0731">Sigma factor</keyword>
<dbReference type="AlphaFoldDB" id="A0A517M5G3"/>
<organism evidence="5 6">
    <name type="scientific">Rosistilla ulvae</name>
    <dbReference type="NCBI Taxonomy" id="1930277"/>
    <lineage>
        <taxon>Bacteria</taxon>
        <taxon>Pseudomonadati</taxon>
        <taxon>Planctomycetota</taxon>
        <taxon>Planctomycetia</taxon>
        <taxon>Pirellulales</taxon>
        <taxon>Pirellulaceae</taxon>
        <taxon>Rosistilla</taxon>
    </lineage>
</organism>